<reference evidence="2 3" key="1">
    <citation type="submission" date="2021-06" db="EMBL/GenBank/DDBJ databases">
        <title>Caerostris extrusa draft genome.</title>
        <authorList>
            <person name="Kono N."/>
            <person name="Arakawa K."/>
        </authorList>
    </citation>
    <scope>NUCLEOTIDE SEQUENCE [LARGE SCALE GENOMIC DNA]</scope>
</reference>
<accession>A0AAV4QL45</accession>
<evidence type="ECO:0000313" key="3">
    <source>
        <dbReference type="Proteomes" id="UP001054945"/>
    </source>
</evidence>
<feature type="transmembrane region" description="Helical" evidence="1">
    <location>
        <begin position="20"/>
        <end position="45"/>
    </location>
</feature>
<keyword evidence="3" id="KW-1185">Reference proteome</keyword>
<keyword evidence="1" id="KW-0472">Membrane</keyword>
<organism evidence="2 3">
    <name type="scientific">Caerostris extrusa</name>
    <name type="common">Bark spider</name>
    <name type="synonym">Caerostris bankana</name>
    <dbReference type="NCBI Taxonomy" id="172846"/>
    <lineage>
        <taxon>Eukaryota</taxon>
        <taxon>Metazoa</taxon>
        <taxon>Ecdysozoa</taxon>
        <taxon>Arthropoda</taxon>
        <taxon>Chelicerata</taxon>
        <taxon>Arachnida</taxon>
        <taxon>Araneae</taxon>
        <taxon>Araneomorphae</taxon>
        <taxon>Entelegynae</taxon>
        <taxon>Araneoidea</taxon>
        <taxon>Araneidae</taxon>
        <taxon>Caerostris</taxon>
    </lineage>
</organism>
<gene>
    <name evidence="2" type="ORF">CEXT_513551</name>
</gene>
<evidence type="ECO:0000313" key="2">
    <source>
        <dbReference type="EMBL" id="GIY08972.1"/>
    </source>
</evidence>
<dbReference type="EMBL" id="BPLR01006321">
    <property type="protein sequence ID" value="GIY08972.1"/>
    <property type="molecule type" value="Genomic_DNA"/>
</dbReference>
<dbReference type="Proteomes" id="UP001054945">
    <property type="component" value="Unassembled WGS sequence"/>
</dbReference>
<keyword evidence="1" id="KW-1133">Transmembrane helix</keyword>
<sequence>MQYNTNGNVLRDLRKFTLKLAFMFLSTNSLSILVRAALFCLIYCLRYVKGSKRKLQIRSKLCSDTQRRDSDLMTNSSDIDRDVHLCEIYLSKPLIPPLRYSKYTWSRIFNCLVKFACKN</sequence>
<protein>
    <submittedName>
        <fullName evidence="2">Uncharacterized protein</fullName>
    </submittedName>
</protein>
<keyword evidence="1" id="KW-0812">Transmembrane</keyword>
<name>A0AAV4QL45_CAEEX</name>
<comment type="caution">
    <text evidence="2">The sequence shown here is derived from an EMBL/GenBank/DDBJ whole genome shotgun (WGS) entry which is preliminary data.</text>
</comment>
<dbReference type="AlphaFoldDB" id="A0AAV4QL45"/>
<proteinExistence type="predicted"/>
<evidence type="ECO:0000256" key="1">
    <source>
        <dbReference type="SAM" id="Phobius"/>
    </source>
</evidence>